<evidence type="ECO:0000256" key="4">
    <source>
        <dbReference type="ARBA" id="ARBA00022967"/>
    </source>
</evidence>
<feature type="domain" description="ABC transporter" evidence="6">
    <location>
        <begin position="3"/>
        <end position="238"/>
    </location>
</feature>
<dbReference type="InterPro" id="IPR003593">
    <property type="entry name" value="AAA+_ATPase"/>
</dbReference>
<dbReference type="SUPFAM" id="SSF52540">
    <property type="entry name" value="P-loop containing nucleoside triphosphate hydrolases"/>
    <property type="match status" value="1"/>
</dbReference>
<proteinExistence type="predicted"/>
<dbReference type="Pfam" id="PF00005">
    <property type="entry name" value="ABC_tran"/>
    <property type="match status" value="1"/>
</dbReference>
<accession>A0A7X1KK93</accession>
<keyword evidence="3 7" id="KW-0067">ATP-binding</keyword>
<comment type="caution">
    <text evidence="7">The sequence shown here is derived from an EMBL/GenBank/DDBJ whole genome shotgun (WGS) entry which is preliminary data.</text>
</comment>
<dbReference type="PANTHER" id="PTHR42794:SF1">
    <property type="entry name" value="HEMIN IMPORT ATP-BINDING PROTEIN HMUV"/>
    <property type="match status" value="1"/>
</dbReference>
<keyword evidence="2" id="KW-0547">Nucleotide-binding</keyword>
<dbReference type="RefSeq" id="WP_185662208.1">
    <property type="nucleotide sequence ID" value="NZ_JACLAW010000001.1"/>
</dbReference>
<gene>
    <name evidence="7" type="ORF">H7F51_00275</name>
</gene>
<dbReference type="SMART" id="SM00382">
    <property type="entry name" value="AAA"/>
    <property type="match status" value="1"/>
</dbReference>
<dbReference type="GO" id="GO:0005524">
    <property type="term" value="F:ATP binding"/>
    <property type="evidence" value="ECO:0007669"/>
    <property type="project" value="UniProtKB-KW"/>
</dbReference>
<dbReference type="EMBL" id="JACLAW010000001">
    <property type="protein sequence ID" value="MBC2663945.1"/>
    <property type="molecule type" value="Genomic_DNA"/>
</dbReference>
<evidence type="ECO:0000313" key="8">
    <source>
        <dbReference type="Proteomes" id="UP000566813"/>
    </source>
</evidence>
<dbReference type="GO" id="GO:0016887">
    <property type="term" value="F:ATP hydrolysis activity"/>
    <property type="evidence" value="ECO:0007669"/>
    <property type="project" value="InterPro"/>
</dbReference>
<dbReference type="PROSITE" id="PS50893">
    <property type="entry name" value="ABC_TRANSPORTER_2"/>
    <property type="match status" value="1"/>
</dbReference>
<organism evidence="7 8">
    <name type="scientific">Novosphingobium flavum</name>
    <dbReference type="NCBI Taxonomy" id="1778672"/>
    <lineage>
        <taxon>Bacteria</taxon>
        <taxon>Pseudomonadati</taxon>
        <taxon>Pseudomonadota</taxon>
        <taxon>Alphaproteobacteria</taxon>
        <taxon>Sphingomonadales</taxon>
        <taxon>Sphingomonadaceae</taxon>
        <taxon>Novosphingobium</taxon>
    </lineage>
</organism>
<protein>
    <submittedName>
        <fullName evidence="7">ABC transporter ATP-binding protein</fullName>
    </submittedName>
</protein>
<name>A0A7X1KK93_9SPHN</name>
<dbReference type="CDD" id="cd03214">
    <property type="entry name" value="ABC_Iron-Siderophores_B12_Hemin"/>
    <property type="match status" value="1"/>
</dbReference>
<dbReference type="Proteomes" id="UP000566813">
    <property type="component" value="Unassembled WGS sequence"/>
</dbReference>
<evidence type="ECO:0000256" key="3">
    <source>
        <dbReference type="ARBA" id="ARBA00022840"/>
    </source>
</evidence>
<dbReference type="Gene3D" id="3.40.50.300">
    <property type="entry name" value="P-loop containing nucleotide triphosphate hydrolases"/>
    <property type="match status" value="1"/>
</dbReference>
<sequence length="253" mass="26243">MSLAASALTLPGRLHGVTLSLEPGQLTAIVGPNGAGKSSLLACLAGLVTPAHGTVLLGETPLAQLPPRQRARRLGYLPQSPEVAWDVTVETLVALGRLPWQGAPLHRAHATPAQDHAAVEAALSGMDLADLRRRPVSRLSGGERARALAARVLAGAPEWLLADEPLANLDLAHAAALIARLKAEARTGRGVVLVLHDLAAAMNHADRVIVLAGGQVAADGAPEQALSPALIERVWQVSGEWLGEAGRRTLSIA</sequence>
<reference evidence="7 8" key="1">
    <citation type="submission" date="2020-08" db="EMBL/GenBank/DDBJ databases">
        <title>The genome sequence of type strain Novosphingobium flavum NBRC 111647.</title>
        <authorList>
            <person name="Liu Y."/>
        </authorList>
    </citation>
    <scope>NUCLEOTIDE SEQUENCE [LARGE SCALE GENOMIC DNA]</scope>
    <source>
        <strain evidence="7 8">NBRC 111647</strain>
    </source>
</reference>
<keyword evidence="8" id="KW-1185">Reference proteome</keyword>
<dbReference type="AlphaFoldDB" id="A0A7X1KK93"/>
<evidence type="ECO:0000256" key="2">
    <source>
        <dbReference type="ARBA" id="ARBA00022741"/>
    </source>
</evidence>
<keyword evidence="4" id="KW-1278">Translocase</keyword>
<dbReference type="InterPro" id="IPR027417">
    <property type="entry name" value="P-loop_NTPase"/>
</dbReference>
<evidence type="ECO:0000313" key="7">
    <source>
        <dbReference type="EMBL" id="MBC2663945.1"/>
    </source>
</evidence>
<evidence type="ECO:0000256" key="5">
    <source>
        <dbReference type="ARBA" id="ARBA00037066"/>
    </source>
</evidence>
<comment type="function">
    <text evidence="5">Part of the ABC transporter complex HmuTUV involved in hemin import. Responsible for energy coupling to the transport system.</text>
</comment>
<evidence type="ECO:0000256" key="1">
    <source>
        <dbReference type="ARBA" id="ARBA00022448"/>
    </source>
</evidence>
<evidence type="ECO:0000259" key="6">
    <source>
        <dbReference type="PROSITE" id="PS50893"/>
    </source>
</evidence>
<dbReference type="InterPro" id="IPR003439">
    <property type="entry name" value="ABC_transporter-like_ATP-bd"/>
</dbReference>
<dbReference type="PANTHER" id="PTHR42794">
    <property type="entry name" value="HEMIN IMPORT ATP-BINDING PROTEIN HMUV"/>
    <property type="match status" value="1"/>
</dbReference>
<keyword evidence="1" id="KW-0813">Transport</keyword>